<comment type="catalytic activity">
    <reaction evidence="1">
        <text>ATP + H2O = ADP + phosphate + H(+)</text>
        <dbReference type="Rhea" id="RHEA:13065"/>
        <dbReference type="ChEBI" id="CHEBI:15377"/>
        <dbReference type="ChEBI" id="CHEBI:15378"/>
        <dbReference type="ChEBI" id="CHEBI:30616"/>
        <dbReference type="ChEBI" id="CHEBI:43474"/>
        <dbReference type="ChEBI" id="CHEBI:456216"/>
        <dbReference type="EC" id="5.6.2.3"/>
    </reaction>
</comment>
<comment type="cofactor">
    <cofactor evidence="1">
        <name>Mg(2+)</name>
        <dbReference type="ChEBI" id="CHEBI:18420"/>
    </cofactor>
</comment>
<dbReference type="EMBL" id="JAVIJP010000005">
    <property type="protein sequence ID" value="KAL3652000.1"/>
    <property type="molecule type" value="Genomic_DNA"/>
</dbReference>
<reference evidence="4" key="1">
    <citation type="journal article" date="2024" name="IScience">
        <title>Strigolactones Initiate the Formation of Haustorium-like Structures in Castilleja.</title>
        <authorList>
            <person name="Buerger M."/>
            <person name="Peterson D."/>
            <person name="Chory J."/>
        </authorList>
    </citation>
    <scope>NUCLEOTIDE SEQUENCE [LARGE SCALE GENOMIC DNA]</scope>
</reference>
<dbReference type="InterPro" id="IPR027417">
    <property type="entry name" value="P-loop_NTPase"/>
</dbReference>
<dbReference type="GO" id="GO:0043139">
    <property type="term" value="F:5'-3' DNA helicase activity"/>
    <property type="evidence" value="ECO:0007669"/>
    <property type="project" value="UniProtKB-EC"/>
</dbReference>
<evidence type="ECO:0000313" key="4">
    <source>
        <dbReference type="Proteomes" id="UP001632038"/>
    </source>
</evidence>
<dbReference type="SUPFAM" id="SSF52540">
    <property type="entry name" value="P-loop containing nucleoside triphosphate hydrolases"/>
    <property type="match status" value="1"/>
</dbReference>
<evidence type="ECO:0000259" key="2">
    <source>
        <dbReference type="Pfam" id="PF05970"/>
    </source>
</evidence>
<dbReference type="Proteomes" id="UP001632038">
    <property type="component" value="Unassembled WGS sequence"/>
</dbReference>
<protein>
    <recommendedName>
        <fullName evidence="1">ATP-dependent DNA helicase</fullName>
        <ecNumber evidence="1">5.6.2.3</ecNumber>
    </recommendedName>
</protein>
<dbReference type="InterPro" id="IPR010285">
    <property type="entry name" value="DNA_helicase_pif1-like_DEAD"/>
</dbReference>
<proteinExistence type="inferred from homology"/>
<evidence type="ECO:0000256" key="1">
    <source>
        <dbReference type="RuleBase" id="RU363044"/>
    </source>
</evidence>
<dbReference type="GO" id="GO:0006310">
    <property type="term" value="P:DNA recombination"/>
    <property type="evidence" value="ECO:0007669"/>
    <property type="project" value="UniProtKB-KW"/>
</dbReference>
<accession>A0ABD3EFT5</accession>
<organism evidence="3 4">
    <name type="scientific">Castilleja foliolosa</name>
    <dbReference type="NCBI Taxonomy" id="1961234"/>
    <lineage>
        <taxon>Eukaryota</taxon>
        <taxon>Viridiplantae</taxon>
        <taxon>Streptophyta</taxon>
        <taxon>Embryophyta</taxon>
        <taxon>Tracheophyta</taxon>
        <taxon>Spermatophyta</taxon>
        <taxon>Magnoliopsida</taxon>
        <taxon>eudicotyledons</taxon>
        <taxon>Gunneridae</taxon>
        <taxon>Pentapetalae</taxon>
        <taxon>asterids</taxon>
        <taxon>lamiids</taxon>
        <taxon>Lamiales</taxon>
        <taxon>Orobanchaceae</taxon>
        <taxon>Pedicularideae</taxon>
        <taxon>Castillejinae</taxon>
        <taxon>Castilleja</taxon>
    </lineage>
</organism>
<sequence length="191" mass="21400">MLMFCEVSQPLYFWETQWHCMGDDIRLRFVSQMSNPDCSMNDIDLQQCILLELEKLLNSATPSKSLIDYGLPLPSLSALASVGNRLLMEETCYDKALLAAEHEQSRLLLNSDQLNVYNCILSSYQRGSQVLLFVYGHGGTGKTFLWKTIISYFRSIGRIVLAVAASGIASLLLPSGRTAHSRFKIPIDLTD</sequence>
<keyword evidence="1" id="KW-0347">Helicase</keyword>
<dbReference type="GO" id="GO:0006281">
    <property type="term" value="P:DNA repair"/>
    <property type="evidence" value="ECO:0007669"/>
    <property type="project" value="UniProtKB-KW"/>
</dbReference>
<feature type="domain" description="DNA helicase Pif1-like DEAD-box helicase" evidence="2">
    <location>
        <begin position="109"/>
        <end position="190"/>
    </location>
</feature>
<keyword evidence="1" id="KW-0067">ATP-binding</keyword>
<dbReference type="GO" id="GO:0016787">
    <property type="term" value="F:hydrolase activity"/>
    <property type="evidence" value="ECO:0007669"/>
    <property type="project" value="UniProtKB-KW"/>
</dbReference>
<keyword evidence="4" id="KW-1185">Reference proteome</keyword>
<keyword evidence="1" id="KW-0547">Nucleotide-binding</keyword>
<name>A0ABD3EFT5_9LAMI</name>
<dbReference type="Gene3D" id="3.40.50.300">
    <property type="entry name" value="P-loop containing nucleotide triphosphate hydrolases"/>
    <property type="match status" value="1"/>
</dbReference>
<dbReference type="PANTHER" id="PTHR10492:SF96">
    <property type="entry name" value="ATP-DEPENDENT DNA HELICASE"/>
    <property type="match status" value="1"/>
</dbReference>
<keyword evidence="1" id="KW-0234">DNA repair</keyword>
<dbReference type="PANTHER" id="PTHR10492">
    <property type="match status" value="1"/>
</dbReference>
<gene>
    <name evidence="3" type="ORF">CASFOL_001681</name>
</gene>
<comment type="caution">
    <text evidence="3">The sequence shown here is derived from an EMBL/GenBank/DDBJ whole genome shotgun (WGS) entry which is preliminary data.</text>
</comment>
<comment type="similarity">
    <text evidence="1">Belongs to the helicase family.</text>
</comment>
<evidence type="ECO:0000313" key="3">
    <source>
        <dbReference type="EMBL" id="KAL3652000.1"/>
    </source>
</evidence>
<dbReference type="Pfam" id="PF05970">
    <property type="entry name" value="PIF1"/>
    <property type="match status" value="1"/>
</dbReference>
<dbReference type="AlphaFoldDB" id="A0ABD3EFT5"/>
<keyword evidence="1" id="KW-0227">DNA damage</keyword>
<dbReference type="EC" id="5.6.2.3" evidence="1"/>
<keyword evidence="1" id="KW-0378">Hydrolase</keyword>
<dbReference type="GO" id="GO:0005524">
    <property type="term" value="F:ATP binding"/>
    <property type="evidence" value="ECO:0007669"/>
    <property type="project" value="UniProtKB-KW"/>
</dbReference>
<keyword evidence="1" id="KW-0233">DNA recombination</keyword>